<name>A0A7Z0C316_9ACTN</name>
<dbReference type="EMBL" id="JACBZI010000001">
    <property type="protein sequence ID" value="NYI08606.1"/>
    <property type="molecule type" value="Genomic_DNA"/>
</dbReference>
<reference evidence="1 2" key="1">
    <citation type="submission" date="2020-07" db="EMBL/GenBank/DDBJ databases">
        <title>Sequencing the genomes of 1000 actinobacteria strains.</title>
        <authorList>
            <person name="Klenk H.-P."/>
        </authorList>
    </citation>
    <scope>NUCLEOTIDE SEQUENCE [LARGE SCALE GENOMIC DNA]</scope>
    <source>
        <strain evidence="1 2">DSM 18248</strain>
    </source>
</reference>
<proteinExistence type="predicted"/>
<organism evidence="1 2">
    <name type="scientific">Nocardioides marinus</name>
    <dbReference type="NCBI Taxonomy" id="374514"/>
    <lineage>
        <taxon>Bacteria</taxon>
        <taxon>Bacillati</taxon>
        <taxon>Actinomycetota</taxon>
        <taxon>Actinomycetes</taxon>
        <taxon>Propionibacteriales</taxon>
        <taxon>Nocardioidaceae</taxon>
        <taxon>Nocardioides</taxon>
    </lineage>
</organism>
<accession>A0A7Z0C316</accession>
<protein>
    <submittedName>
        <fullName evidence="1">Uncharacterized protein</fullName>
    </submittedName>
</protein>
<dbReference type="AlphaFoldDB" id="A0A7Z0C316"/>
<dbReference type="Proteomes" id="UP000537326">
    <property type="component" value="Unassembled WGS sequence"/>
</dbReference>
<gene>
    <name evidence="1" type="ORF">BKA05_000121</name>
</gene>
<dbReference type="RefSeq" id="WP_179529697.1">
    <property type="nucleotide sequence ID" value="NZ_BAAAPP010000002.1"/>
</dbReference>
<sequence length="121" mass="13267">MILADIPIPDLELEAHDGLDVPHDMVALAEPLEPGQMLLLRTLDGVHRCAEVVGLDFTATETIYRLTYGDPVAPEMAAALARPPRSALRHWVDDIDVEVLLGELATARRTATSRQVSESSW</sequence>
<evidence type="ECO:0000313" key="1">
    <source>
        <dbReference type="EMBL" id="NYI08606.1"/>
    </source>
</evidence>
<comment type="caution">
    <text evidence="1">The sequence shown here is derived from an EMBL/GenBank/DDBJ whole genome shotgun (WGS) entry which is preliminary data.</text>
</comment>
<evidence type="ECO:0000313" key="2">
    <source>
        <dbReference type="Proteomes" id="UP000537326"/>
    </source>
</evidence>
<keyword evidence="2" id="KW-1185">Reference proteome</keyword>